<dbReference type="GO" id="GO:0005737">
    <property type="term" value="C:cytoplasm"/>
    <property type="evidence" value="ECO:0007669"/>
    <property type="project" value="UniProtKB-SubCell"/>
</dbReference>
<evidence type="ECO:0000256" key="5">
    <source>
        <dbReference type="ARBA" id="ARBA00022723"/>
    </source>
</evidence>
<evidence type="ECO:0000313" key="14">
    <source>
        <dbReference type="Proteomes" id="UP000572680"/>
    </source>
</evidence>
<evidence type="ECO:0000256" key="8">
    <source>
        <dbReference type="ARBA" id="ARBA00023015"/>
    </source>
</evidence>
<dbReference type="EMBL" id="JACJIA010000008">
    <property type="protein sequence ID" value="MBA8953930.1"/>
    <property type="molecule type" value="Genomic_DNA"/>
</dbReference>
<keyword evidence="10" id="KW-1015">Disulfide bond</keyword>
<keyword evidence="14" id="KW-1185">Reference proteome</keyword>
<keyword evidence="8" id="KW-0805">Transcription regulation</keyword>
<protein>
    <recommendedName>
        <fullName evidence="12">4Fe-4S Wbl-type domain-containing protein</fullName>
    </recommendedName>
</protein>
<evidence type="ECO:0000256" key="9">
    <source>
        <dbReference type="ARBA" id="ARBA00023125"/>
    </source>
</evidence>
<evidence type="ECO:0000256" key="1">
    <source>
        <dbReference type="ARBA" id="ARBA00001966"/>
    </source>
</evidence>
<gene>
    <name evidence="13" type="ORF">HNR61_005584</name>
</gene>
<evidence type="ECO:0000256" key="7">
    <source>
        <dbReference type="ARBA" id="ARBA00023014"/>
    </source>
</evidence>
<reference evidence="13 14" key="1">
    <citation type="submission" date="2020-08" db="EMBL/GenBank/DDBJ databases">
        <title>Genomic Encyclopedia of Type Strains, Phase IV (KMG-IV): sequencing the most valuable type-strain genomes for metagenomic binning, comparative biology and taxonomic classification.</title>
        <authorList>
            <person name="Goeker M."/>
        </authorList>
    </citation>
    <scope>NUCLEOTIDE SEQUENCE [LARGE SCALE GENOMIC DNA]</scope>
    <source>
        <strain evidence="13 14">DSM 44197</strain>
    </source>
</reference>
<dbReference type="AlphaFoldDB" id="A0A7W3LTE1"/>
<comment type="subcellular location">
    <subcellularLocation>
        <location evidence="2">Cytoplasm</location>
    </subcellularLocation>
</comment>
<evidence type="ECO:0000256" key="3">
    <source>
        <dbReference type="ARBA" id="ARBA00006597"/>
    </source>
</evidence>
<keyword evidence="6" id="KW-0408">Iron</keyword>
<evidence type="ECO:0000256" key="2">
    <source>
        <dbReference type="ARBA" id="ARBA00004496"/>
    </source>
</evidence>
<dbReference type="GO" id="GO:0051539">
    <property type="term" value="F:4 iron, 4 sulfur cluster binding"/>
    <property type="evidence" value="ECO:0007669"/>
    <property type="project" value="UniProtKB-KW"/>
</dbReference>
<feature type="domain" description="4Fe-4S Wbl-type" evidence="12">
    <location>
        <begin position="25"/>
        <end position="94"/>
    </location>
</feature>
<dbReference type="PANTHER" id="PTHR38839">
    <property type="entry name" value="TRANSCRIPTIONAL REGULATOR WHID-RELATED"/>
    <property type="match status" value="1"/>
</dbReference>
<proteinExistence type="inferred from homology"/>
<keyword evidence="7" id="KW-0411">Iron-sulfur</keyword>
<keyword evidence="5" id="KW-0479">Metal-binding</keyword>
<evidence type="ECO:0000256" key="10">
    <source>
        <dbReference type="ARBA" id="ARBA00023157"/>
    </source>
</evidence>
<comment type="cofactor">
    <cofactor evidence="1">
        <name>[4Fe-4S] cluster</name>
        <dbReference type="ChEBI" id="CHEBI:49883"/>
    </cofactor>
</comment>
<evidence type="ECO:0000256" key="4">
    <source>
        <dbReference type="ARBA" id="ARBA00022485"/>
    </source>
</evidence>
<dbReference type="GO" id="GO:0045454">
    <property type="term" value="P:cell redox homeostasis"/>
    <property type="evidence" value="ECO:0007669"/>
    <property type="project" value="TreeGrafter"/>
</dbReference>
<dbReference type="GO" id="GO:0047134">
    <property type="term" value="F:protein-disulfide reductase [NAD(P)H] activity"/>
    <property type="evidence" value="ECO:0007669"/>
    <property type="project" value="TreeGrafter"/>
</dbReference>
<name>A0A7W3LTE1_ACTNM</name>
<keyword evidence="4" id="KW-0004">4Fe-4S</keyword>
<dbReference type="Pfam" id="PF02467">
    <property type="entry name" value="Whib"/>
    <property type="match status" value="1"/>
</dbReference>
<organism evidence="13 14">
    <name type="scientific">Actinomadura namibiensis</name>
    <dbReference type="NCBI Taxonomy" id="182080"/>
    <lineage>
        <taxon>Bacteria</taxon>
        <taxon>Bacillati</taxon>
        <taxon>Actinomycetota</taxon>
        <taxon>Actinomycetes</taxon>
        <taxon>Streptosporangiales</taxon>
        <taxon>Thermomonosporaceae</taxon>
        <taxon>Actinomadura</taxon>
    </lineage>
</organism>
<evidence type="ECO:0000259" key="12">
    <source>
        <dbReference type="PROSITE" id="PS51674"/>
    </source>
</evidence>
<dbReference type="RefSeq" id="WP_182846093.1">
    <property type="nucleotide sequence ID" value="NZ_BAAALP010000001.1"/>
</dbReference>
<comment type="caution">
    <text evidence="13">The sequence shown here is derived from an EMBL/GenBank/DDBJ whole genome shotgun (WGS) entry which is preliminary data.</text>
</comment>
<dbReference type="GO" id="GO:0046872">
    <property type="term" value="F:metal ion binding"/>
    <property type="evidence" value="ECO:0007669"/>
    <property type="project" value="UniProtKB-KW"/>
</dbReference>
<dbReference type="Proteomes" id="UP000572680">
    <property type="component" value="Unassembled WGS sequence"/>
</dbReference>
<dbReference type="InterPro" id="IPR003482">
    <property type="entry name" value="Whib"/>
</dbReference>
<dbReference type="PROSITE" id="PS51674">
    <property type="entry name" value="4FE4S_WBL"/>
    <property type="match status" value="1"/>
</dbReference>
<dbReference type="InterPro" id="IPR034768">
    <property type="entry name" value="4FE4S_WBL"/>
</dbReference>
<keyword evidence="9" id="KW-0238">DNA-binding</keyword>
<dbReference type="GO" id="GO:0045892">
    <property type="term" value="P:negative regulation of DNA-templated transcription"/>
    <property type="evidence" value="ECO:0007669"/>
    <property type="project" value="TreeGrafter"/>
</dbReference>
<evidence type="ECO:0000256" key="6">
    <source>
        <dbReference type="ARBA" id="ARBA00023004"/>
    </source>
</evidence>
<comment type="similarity">
    <text evidence="3">Belongs to the WhiB family.</text>
</comment>
<accession>A0A7W3LTE1</accession>
<dbReference type="GO" id="GO:0003677">
    <property type="term" value="F:DNA binding"/>
    <property type="evidence" value="ECO:0007669"/>
    <property type="project" value="UniProtKB-KW"/>
</dbReference>
<evidence type="ECO:0000313" key="13">
    <source>
        <dbReference type="EMBL" id="MBA8953930.1"/>
    </source>
</evidence>
<keyword evidence="11" id="KW-0804">Transcription</keyword>
<sequence>MNTTTSAPPPKLLWQREPADWNARPCLGTPIELWFGPEDGRRESPEEAAAREEEAKDLCAWCPVVEFCLETELALSPFDQHGIRAGLTADERRALIRRRARRSGRATRTEAVA</sequence>
<evidence type="ECO:0000256" key="11">
    <source>
        <dbReference type="ARBA" id="ARBA00023163"/>
    </source>
</evidence>